<dbReference type="SUPFAM" id="SSF55874">
    <property type="entry name" value="ATPase domain of HSP90 chaperone/DNA topoisomerase II/histidine kinase"/>
    <property type="match status" value="1"/>
</dbReference>
<dbReference type="InterPro" id="IPR003594">
    <property type="entry name" value="HATPase_dom"/>
</dbReference>
<reference evidence="10 11" key="1">
    <citation type="submission" date="2019-10" db="EMBL/GenBank/DDBJ databases">
        <title>Unraveling microbial dark matter from salterns through culturing: the case of the genus Halosegnis.</title>
        <authorList>
            <person name="Duran-Viseras A."/>
            <person name="Andrei A.-S."/>
            <person name="Vera-Gargallo B."/>
            <person name="Ghai R."/>
            <person name="Sanchez-Porro C."/>
            <person name="Ventosa A."/>
        </authorList>
    </citation>
    <scope>NUCLEOTIDE SEQUENCE [LARGE SCALE GENOMIC DNA]</scope>
    <source>
        <strain evidence="8 11">F17-44</strain>
        <strain evidence="7 12">F18-79</strain>
        <strain evidence="9 10">F19-13</strain>
    </source>
</reference>
<proteinExistence type="predicted"/>
<dbReference type="Proteomes" id="UP000326865">
    <property type="component" value="Unassembled WGS sequence"/>
</dbReference>
<keyword evidence="12" id="KW-1185">Reference proteome</keyword>
<dbReference type="EC" id="2.7.13.3" evidence="2"/>
<protein>
    <recommendedName>
        <fullName evidence="2">histidine kinase</fullName>
        <ecNumber evidence="2">2.7.13.3</ecNumber>
    </recommendedName>
</protein>
<dbReference type="EMBL" id="QJOW01000004">
    <property type="protein sequence ID" value="KAB7514443.1"/>
    <property type="molecule type" value="Genomic_DNA"/>
</dbReference>
<comment type="catalytic activity">
    <reaction evidence="1">
        <text>ATP + protein L-histidine = ADP + protein N-phospho-L-histidine.</text>
        <dbReference type="EC" id="2.7.13.3"/>
    </reaction>
</comment>
<dbReference type="GO" id="GO:0004673">
    <property type="term" value="F:protein histidine kinase activity"/>
    <property type="evidence" value="ECO:0007669"/>
    <property type="project" value="UniProtKB-EC"/>
</dbReference>
<evidence type="ECO:0000256" key="1">
    <source>
        <dbReference type="ARBA" id="ARBA00000085"/>
    </source>
</evidence>
<gene>
    <name evidence="7" type="ORF">DM867_08675</name>
    <name evidence="8" type="ORF">DMP03_10330</name>
    <name evidence="9" type="ORF">DP108_06930</name>
</gene>
<dbReference type="Proteomes" id="UP000326302">
    <property type="component" value="Unassembled WGS sequence"/>
</dbReference>
<dbReference type="PANTHER" id="PTHR43711">
    <property type="entry name" value="TWO-COMPONENT HISTIDINE KINASE"/>
    <property type="match status" value="1"/>
</dbReference>
<evidence type="ECO:0000256" key="2">
    <source>
        <dbReference type="ARBA" id="ARBA00012438"/>
    </source>
</evidence>
<accession>A0A5N5UJV1</accession>
<sequence>MPAEDREQVFDDGFTTSDSGTGFGLAIVKAAAEAHGWEPSITESASGGVRFEFADEPPLRLIPGAFTDDRLGTVDIE</sequence>
<accession>A0A5N5U6B3</accession>
<evidence type="ECO:0000256" key="5">
    <source>
        <dbReference type="ARBA" id="ARBA00023012"/>
    </source>
</evidence>
<evidence type="ECO:0000256" key="4">
    <source>
        <dbReference type="ARBA" id="ARBA00022777"/>
    </source>
</evidence>
<dbReference type="Proteomes" id="UP000326207">
    <property type="component" value="Unassembled WGS sequence"/>
</dbReference>
<feature type="domain" description="Histidine kinase/HSP90-like ATPase" evidence="6">
    <location>
        <begin position="1"/>
        <end position="53"/>
    </location>
</feature>
<evidence type="ECO:0000259" key="6">
    <source>
        <dbReference type="Pfam" id="PF02518"/>
    </source>
</evidence>
<dbReference type="Pfam" id="PF02518">
    <property type="entry name" value="HATPase_c"/>
    <property type="match status" value="1"/>
</dbReference>
<evidence type="ECO:0000313" key="9">
    <source>
        <dbReference type="EMBL" id="KAB7519028.1"/>
    </source>
</evidence>
<organism evidence="8 11">
    <name type="scientific">Halosegnis rubeus</name>
    <dbReference type="NCBI Taxonomy" id="2212850"/>
    <lineage>
        <taxon>Archaea</taxon>
        <taxon>Methanobacteriati</taxon>
        <taxon>Methanobacteriota</taxon>
        <taxon>Stenosarchaea group</taxon>
        <taxon>Halobacteria</taxon>
        <taxon>Halobacteriales</taxon>
        <taxon>Natronomonadaceae</taxon>
        <taxon>Halosegnis</taxon>
    </lineage>
</organism>
<keyword evidence="5" id="KW-0902">Two-component regulatory system</keyword>
<evidence type="ECO:0000313" key="8">
    <source>
        <dbReference type="EMBL" id="KAB7514443.1"/>
    </source>
</evidence>
<dbReference type="EMBL" id="QKKZ01000003">
    <property type="protein sequence ID" value="KAB7514047.1"/>
    <property type="molecule type" value="Genomic_DNA"/>
</dbReference>
<dbReference type="InterPro" id="IPR050736">
    <property type="entry name" value="Sensor_HK_Regulatory"/>
</dbReference>
<dbReference type="PANTHER" id="PTHR43711:SF1">
    <property type="entry name" value="HISTIDINE KINASE 1"/>
    <property type="match status" value="1"/>
</dbReference>
<keyword evidence="4" id="KW-0418">Kinase</keyword>
<accession>A0A5N5U775</accession>
<dbReference type="AlphaFoldDB" id="A0A5N5U775"/>
<dbReference type="GO" id="GO:0000160">
    <property type="term" value="P:phosphorelay signal transduction system"/>
    <property type="evidence" value="ECO:0007669"/>
    <property type="project" value="UniProtKB-KW"/>
</dbReference>
<name>A0A5N5U775_9EURY</name>
<evidence type="ECO:0000256" key="3">
    <source>
        <dbReference type="ARBA" id="ARBA00022679"/>
    </source>
</evidence>
<dbReference type="InterPro" id="IPR036890">
    <property type="entry name" value="HATPase_C_sf"/>
</dbReference>
<evidence type="ECO:0000313" key="7">
    <source>
        <dbReference type="EMBL" id="KAB7514047.1"/>
    </source>
</evidence>
<dbReference type="EMBL" id="QMDY01000003">
    <property type="protein sequence ID" value="KAB7519028.1"/>
    <property type="molecule type" value="Genomic_DNA"/>
</dbReference>
<evidence type="ECO:0000313" key="11">
    <source>
        <dbReference type="Proteomes" id="UP000326302"/>
    </source>
</evidence>
<evidence type="ECO:0000313" key="12">
    <source>
        <dbReference type="Proteomes" id="UP000326865"/>
    </source>
</evidence>
<comment type="caution">
    <text evidence="8">The sequence shown here is derived from an EMBL/GenBank/DDBJ whole genome shotgun (WGS) entry which is preliminary data.</text>
</comment>
<keyword evidence="3" id="KW-0808">Transferase</keyword>
<dbReference type="Gene3D" id="3.30.565.10">
    <property type="entry name" value="Histidine kinase-like ATPase, C-terminal domain"/>
    <property type="match status" value="1"/>
</dbReference>
<evidence type="ECO:0000313" key="10">
    <source>
        <dbReference type="Proteomes" id="UP000326207"/>
    </source>
</evidence>